<organism evidence="4 5">
    <name type="scientific">Companilactobacillus nantensis DSM 16982</name>
    <dbReference type="NCBI Taxonomy" id="1423774"/>
    <lineage>
        <taxon>Bacteria</taxon>
        <taxon>Bacillati</taxon>
        <taxon>Bacillota</taxon>
        <taxon>Bacilli</taxon>
        <taxon>Lactobacillales</taxon>
        <taxon>Lactobacillaceae</taxon>
        <taxon>Companilactobacillus</taxon>
    </lineage>
</organism>
<dbReference type="SUPFAM" id="SSF48498">
    <property type="entry name" value="Tetracyclin repressor-like, C-terminal domain"/>
    <property type="match status" value="1"/>
</dbReference>
<dbReference type="GO" id="GO:0006355">
    <property type="term" value="P:regulation of DNA-templated transcription"/>
    <property type="evidence" value="ECO:0007669"/>
    <property type="project" value="UniProtKB-ARBA"/>
</dbReference>
<dbReference type="InterPro" id="IPR050109">
    <property type="entry name" value="HTH-type_TetR-like_transc_reg"/>
</dbReference>
<dbReference type="PROSITE" id="PS50977">
    <property type="entry name" value="HTH_TETR_2"/>
    <property type="match status" value="1"/>
</dbReference>
<reference evidence="4 5" key="1">
    <citation type="journal article" date="2015" name="Genome Announc.">
        <title>Expanding the biotechnology potential of lactobacilli through comparative genomics of 213 strains and associated genera.</title>
        <authorList>
            <person name="Sun Z."/>
            <person name="Harris H.M."/>
            <person name="McCann A."/>
            <person name="Guo C."/>
            <person name="Argimon S."/>
            <person name="Zhang W."/>
            <person name="Yang X."/>
            <person name="Jeffery I.B."/>
            <person name="Cooney J.C."/>
            <person name="Kagawa T.F."/>
            <person name="Liu W."/>
            <person name="Song Y."/>
            <person name="Salvetti E."/>
            <person name="Wrobel A."/>
            <person name="Rasinkangas P."/>
            <person name="Parkhill J."/>
            <person name="Rea M.C."/>
            <person name="O'Sullivan O."/>
            <person name="Ritari J."/>
            <person name="Douillard F.P."/>
            <person name="Paul Ross R."/>
            <person name="Yang R."/>
            <person name="Briner A.E."/>
            <person name="Felis G.E."/>
            <person name="de Vos W.M."/>
            <person name="Barrangou R."/>
            <person name="Klaenhammer T.R."/>
            <person name="Caufield P.W."/>
            <person name="Cui Y."/>
            <person name="Zhang H."/>
            <person name="O'Toole P.W."/>
        </authorList>
    </citation>
    <scope>NUCLEOTIDE SEQUENCE [LARGE SCALE GENOMIC DNA]</scope>
    <source>
        <strain evidence="4 5">DSM 16982</strain>
    </source>
</reference>
<dbReference type="GO" id="GO:0003677">
    <property type="term" value="F:DNA binding"/>
    <property type="evidence" value="ECO:0007669"/>
    <property type="project" value="UniProtKB-UniRule"/>
</dbReference>
<protein>
    <submittedName>
        <fullName evidence="4">TetR family transcriptional regulator</fullName>
    </submittedName>
</protein>
<dbReference type="RefSeq" id="WP_057892331.1">
    <property type="nucleotide sequence ID" value="NZ_AZFV01000017.1"/>
</dbReference>
<dbReference type="STRING" id="1423774.FD31_GL000761"/>
<keyword evidence="1 2" id="KW-0238">DNA-binding</keyword>
<dbReference type="InterPro" id="IPR036271">
    <property type="entry name" value="Tet_transcr_reg_TetR-rel_C_sf"/>
</dbReference>
<dbReference type="SUPFAM" id="SSF46689">
    <property type="entry name" value="Homeodomain-like"/>
    <property type="match status" value="1"/>
</dbReference>
<evidence type="ECO:0000256" key="1">
    <source>
        <dbReference type="ARBA" id="ARBA00023125"/>
    </source>
</evidence>
<sequence length="216" mass="24540">MAEQQISQDFKAWVGASDMPAGKKKVVLAALRLFSEKGFDGTATKEIAIESGMSQATIFKYFKTKEDLLYFIITPLMKNIIPVYVADFKDAMEQRQNNLEALIHYVVRSRYNFLADNSEVASIMLAEILTKDKVKAKFIEMLAERGGDIVKVFTNLAEKSGEIRSDVKPEAVIRLIVSQVLVYFLQNHKIFEPRDQKQVDEDLAEIEKLIITAIKK</sequence>
<proteinExistence type="predicted"/>
<accession>A0A0R1WLZ0</accession>
<dbReference type="Proteomes" id="UP000051302">
    <property type="component" value="Unassembled WGS sequence"/>
</dbReference>
<dbReference type="AlphaFoldDB" id="A0A0R1WLZ0"/>
<feature type="domain" description="HTH tetR-type" evidence="3">
    <location>
        <begin position="20"/>
        <end position="80"/>
    </location>
</feature>
<feature type="DNA-binding region" description="H-T-H motif" evidence="2">
    <location>
        <begin position="43"/>
        <end position="62"/>
    </location>
</feature>
<comment type="caution">
    <text evidence="4">The sequence shown here is derived from an EMBL/GenBank/DDBJ whole genome shotgun (WGS) entry which is preliminary data.</text>
</comment>
<evidence type="ECO:0000256" key="2">
    <source>
        <dbReference type="PROSITE-ProRule" id="PRU00335"/>
    </source>
</evidence>
<evidence type="ECO:0000259" key="3">
    <source>
        <dbReference type="PROSITE" id="PS50977"/>
    </source>
</evidence>
<dbReference type="Pfam" id="PF00440">
    <property type="entry name" value="TetR_N"/>
    <property type="match status" value="1"/>
</dbReference>
<name>A0A0R1WLZ0_9LACO</name>
<dbReference type="InterPro" id="IPR001647">
    <property type="entry name" value="HTH_TetR"/>
</dbReference>
<dbReference type="Gene3D" id="1.10.357.10">
    <property type="entry name" value="Tetracycline Repressor, domain 2"/>
    <property type="match status" value="1"/>
</dbReference>
<evidence type="ECO:0000313" key="4">
    <source>
        <dbReference type="EMBL" id="KRM16086.1"/>
    </source>
</evidence>
<evidence type="ECO:0000313" key="5">
    <source>
        <dbReference type="Proteomes" id="UP000051302"/>
    </source>
</evidence>
<gene>
    <name evidence="4" type="ORF">FD31_GL000761</name>
</gene>
<dbReference type="InterPro" id="IPR009057">
    <property type="entry name" value="Homeodomain-like_sf"/>
</dbReference>
<dbReference type="PRINTS" id="PR00455">
    <property type="entry name" value="HTHTETR"/>
</dbReference>
<dbReference type="PATRIC" id="fig|1423774.3.peg.785"/>
<dbReference type="EMBL" id="AZFV01000017">
    <property type="protein sequence ID" value="KRM16086.1"/>
    <property type="molecule type" value="Genomic_DNA"/>
</dbReference>
<dbReference type="PANTHER" id="PTHR30055">
    <property type="entry name" value="HTH-TYPE TRANSCRIPTIONAL REGULATOR RUTR"/>
    <property type="match status" value="1"/>
</dbReference>
<keyword evidence="5" id="KW-1185">Reference proteome</keyword>